<dbReference type="InterPro" id="IPR027417">
    <property type="entry name" value="P-loop_NTPase"/>
</dbReference>
<evidence type="ECO:0008006" key="6">
    <source>
        <dbReference type="Google" id="ProtNLM"/>
    </source>
</evidence>
<dbReference type="GO" id="GO:0004140">
    <property type="term" value="F:dephospho-CoA kinase activity"/>
    <property type="evidence" value="ECO:0007669"/>
    <property type="project" value="InterPro"/>
</dbReference>
<dbReference type="AlphaFoldDB" id="A0AAD9IJ94"/>
<keyword evidence="3" id="KW-1133">Transmembrane helix</keyword>
<dbReference type="NCBIfam" id="TIGR00152">
    <property type="entry name" value="dephospho-CoA kinase"/>
    <property type="match status" value="1"/>
</dbReference>
<name>A0AAD9IJ94_PROWI</name>
<dbReference type="InterPro" id="IPR001977">
    <property type="entry name" value="Depp_CoAkinase"/>
</dbReference>
<protein>
    <recommendedName>
        <fullName evidence="6">Dephospho-CoA kinase</fullName>
    </recommendedName>
</protein>
<dbReference type="GO" id="GO:0015937">
    <property type="term" value="P:coenzyme A biosynthetic process"/>
    <property type="evidence" value="ECO:0007669"/>
    <property type="project" value="InterPro"/>
</dbReference>
<dbReference type="PANTHER" id="PTHR10695">
    <property type="entry name" value="DEPHOSPHO-COA KINASE-RELATED"/>
    <property type="match status" value="1"/>
</dbReference>
<dbReference type="SUPFAM" id="SSF52540">
    <property type="entry name" value="P-loop containing nucleoside triphosphate hydrolases"/>
    <property type="match status" value="1"/>
</dbReference>
<proteinExistence type="inferred from homology"/>
<keyword evidence="5" id="KW-1185">Reference proteome</keyword>
<keyword evidence="2" id="KW-0067">ATP-binding</keyword>
<evidence type="ECO:0000313" key="4">
    <source>
        <dbReference type="EMBL" id="KAK2077197.1"/>
    </source>
</evidence>
<reference evidence="4" key="1">
    <citation type="submission" date="2021-01" db="EMBL/GenBank/DDBJ databases">
        <authorList>
            <person name="Eckstrom K.M.E."/>
        </authorList>
    </citation>
    <scope>NUCLEOTIDE SEQUENCE</scope>
    <source>
        <strain evidence="4">UVCC 0001</strain>
    </source>
</reference>
<accession>A0AAD9IJ94</accession>
<dbReference type="Gene3D" id="3.40.50.300">
    <property type="entry name" value="P-loop containing nucleotide triphosphate hydrolases"/>
    <property type="match status" value="1"/>
</dbReference>
<dbReference type="HAMAP" id="MF_00376">
    <property type="entry name" value="Dephospho_CoA_kinase"/>
    <property type="match status" value="1"/>
</dbReference>
<dbReference type="PROSITE" id="PS51219">
    <property type="entry name" value="DPCK"/>
    <property type="match status" value="1"/>
</dbReference>
<organism evidence="4 5">
    <name type="scientific">Prototheca wickerhamii</name>
    <dbReference type="NCBI Taxonomy" id="3111"/>
    <lineage>
        <taxon>Eukaryota</taxon>
        <taxon>Viridiplantae</taxon>
        <taxon>Chlorophyta</taxon>
        <taxon>core chlorophytes</taxon>
        <taxon>Trebouxiophyceae</taxon>
        <taxon>Chlorellales</taxon>
        <taxon>Chlorellaceae</taxon>
        <taxon>Prototheca</taxon>
    </lineage>
</organism>
<evidence type="ECO:0000256" key="3">
    <source>
        <dbReference type="SAM" id="Phobius"/>
    </source>
</evidence>
<gene>
    <name evidence="4" type="ORF">QBZ16_004831</name>
</gene>
<sequence length="222" mass="24624">MKLVGLTGGIATGKSTFAAELRQAGITVIDADEVAKLVTKKGEWGYRRVVAAFGPRVLGQDGELDRQRLGGLVFNDPAARSKLNHATHLPILLRLIKLLVTDFFKFKTEVVLDMPLLFETGFYRITRPRILVAATPGLQEARLMSRDQLPLEDARARIGSQMSVDAKRRMADIVVENEGSREELAQAARTVAEVVKRHRWLHIYVFSPLGVALTITVLAVLR</sequence>
<evidence type="ECO:0000313" key="5">
    <source>
        <dbReference type="Proteomes" id="UP001255856"/>
    </source>
</evidence>
<dbReference type="CDD" id="cd02022">
    <property type="entry name" value="DPCK"/>
    <property type="match status" value="1"/>
</dbReference>
<dbReference type="Pfam" id="PF01121">
    <property type="entry name" value="CoaE"/>
    <property type="match status" value="1"/>
</dbReference>
<evidence type="ECO:0000256" key="2">
    <source>
        <dbReference type="ARBA" id="ARBA00022840"/>
    </source>
</evidence>
<keyword evidence="3" id="KW-0472">Membrane</keyword>
<dbReference type="GO" id="GO:0005524">
    <property type="term" value="F:ATP binding"/>
    <property type="evidence" value="ECO:0007669"/>
    <property type="project" value="UniProtKB-KW"/>
</dbReference>
<keyword evidence="3" id="KW-0812">Transmembrane</keyword>
<evidence type="ECO:0000256" key="1">
    <source>
        <dbReference type="ARBA" id="ARBA00022741"/>
    </source>
</evidence>
<comment type="caution">
    <text evidence="4">The sequence shown here is derived from an EMBL/GenBank/DDBJ whole genome shotgun (WGS) entry which is preliminary data.</text>
</comment>
<dbReference type="PANTHER" id="PTHR10695:SF46">
    <property type="entry name" value="BIFUNCTIONAL COENZYME A SYNTHASE-RELATED"/>
    <property type="match status" value="1"/>
</dbReference>
<keyword evidence="1" id="KW-0547">Nucleotide-binding</keyword>
<dbReference type="Proteomes" id="UP001255856">
    <property type="component" value="Unassembled WGS sequence"/>
</dbReference>
<dbReference type="EMBL" id="JASFZW010000007">
    <property type="protein sequence ID" value="KAK2077197.1"/>
    <property type="molecule type" value="Genomic_DNA"/>
</dbReference>
<feature type="transmembrane region" description="Helical" evidence="3">
    <location>
        <begin position="200"/>
        <end position="221"/>
    </location>
</feature>